<dbReference type="Proteomes" id="UP000694523">
    <property type="component" value="Unplaced"/>
</dbReference>
<dbReference type="InterPro" id="IPR036055">
    <property type="entry name" value="LDL_receptor-like_sf"/>
</dbReference>
<evidence type="ECO:0000256" key="7">
    <source>
        <dbReference type="ARBA" id="ARBA00023157"/>
    </source>
</evidence>
<evidence type="ECO:0000256" key="5">
    <source>
        <dbReference type="ARBA" id="ARBA00022989"/>
    </source>
</evidence>
<dbReference type="PROSITE" id="PS50068">
    <property type="entry name" value="LDLRA_2"/>
    <property type="match status" value="2"/>
</dbReference>
<evidence type="ECO:0000256" key="9">
    <source>
        <dbReference type="ARBA" id="ARBA00023180"/>
    </source>
</evidence>
<keyword evidence="3" id="KW-0812">Transmembrane</keyword>
<dbReference type="PRINTS" id="PR00261">
    <property type="entry name" value="LDLRECEPTOR"/>
</dbReference>
<dbReference type="Gene3D" id="4.10.400.10">
    <property type="entry name" value="Low-density Lipoprotein Receptor"/>
    <property type="match status" value="2"/>
</dbReference>
<evidence type="ECO:0000256" key="10">
    <source>
        <dbReference type="PROSITE-ProRule" id="PRU00076"/>
    </source>
</evidence>
<evidence type="ECO:0000313" key="14">
    <source>
        <dbReference type="Ensembl" id="ENSNMLP00000044368.1"/>
    </source>
</evidence>
<dbReference type="GO" id="GO:0005509">
    <property type="term" value="F:calcium ion binding"/>
    <property type="evidence" value="ECO:0007669"/>
    <property type="project" value="InterPro"/>
</dbReference>
<comment type="subcellular location">
    <subcellularLocation>
        <location evidence="1">Membrane</location>
        <topology evidence="1">Single-pass membrane protein</topology>
    </subcellularLocation>
</comment>
<dbReference type="Ensembl" id="ENSNMLT00000049250.1">
    <property type="protein sequence ID" value="ENSNMLP00000044368.1"/>
    <property type="gene ID" value="ENSNMLG00000026856.1"/>
</dbReference>
<sequence>IFFPSLLLSLASCASNQYRCRSGQCVSQALRCDGYADCGDRSDEMDCSRPPRCPKALRCPNGHQCLQKDGECLDPWDVCNGVTNCVDRSDEGPGCSQRNCSSSSAQRCGHHCVSTPNGPRCFCAVGFRTQSSDLSCVDIDECNTVSSGVCKHICLNTQGSYVCHCHPGFFLEPDNRRCKPQGTGFICRPFLLMVIRGVHSGTLRVLSSSNRPVFSVDYHWAKKRIYWPSSNYQSIRWADIDNKNTKGTLIKGMYFASGSLFEMFLSNKL</sequence>
<dbReference type="InterPro" id="IPR002172">
    <property type="entry name" value="LDrepeatLR_classA_rpt"/>
</dbReference>
<dbReference type="PANTHER" id="PTHR22722:SF12">
    <property type="entry name" value="EGF-LIKE DOMAIN-CONTAINING PROTEIN"/>
    <property type="match status" value="1"/>
</dbReference>
<keyword evidence="12" id="KW-0732">Signal</keyword>
<dbReference type="SMART" id="SM00179">
    <property type="entry name" value="EGF_CA"/>
    <property type="match status" value="2"/>
</dbReference>
<reference evidence="14" key="2">
    <citation type="submission" date="2025-09" db="UniProtKB">
        <authorList>
            <consortium name="Ensembl"/>
        </authorList>
    </citation>
    <scope>IDENTIFICATION</scope>
</reference>
<keyword evidence="15" id="KW-1185">Reference proteome</keyword>
<dbReference type="GO" id="GO:0006898">
    <property type="term" value="P:receptor-mediated endocytosis"/>
    <property type="evidence" value="ECO:0007669"/>
    <property type="project" value="TreeGrafter"/>
</dbReference>
<keyword evidence="8" id="KW-0675">Receptor</keyword>
<keyword evidence="5" id="KW-1133">Transmembrane helix</keyword>
<dbReference type="InterPro" id="IPR000152">
    <property type="entry name" value="EGF-type_Asp/Asn_hydroxyl_site"/>
</dbReference>
<evidence type="ECO:0000256" key="3">
    <source>
        <dbReference type="ARBA" id="ARBA00022692"/>
    </source>
</evidence>
<dbReference type="FunFam" id="2.10.25.10:FF:000010">
    <property type="entry name" value="Pro-epidermal growth factor"/>
    <property type="match status" value="1"/>
</dbReference>
<dbReference type="FunFam" id="4.10.400.10:FF:000065">
    <property type="entry name" value="Transmembrane protease serine 7"/>
    <property type="match status" value="1"/>
</dbReference>
<dbReference type="InterPro" id="IPR000742">
    <property type="entry name" value="EGF"/>
</dbReference>
<dbReference type="Pfam" id="PF00057">
    <property type="entry name" value="Ldl_recept_a"/>
    <property type="match status" value="1"/>
</dbReference>
<feature type="disulfide bond" evidence="11">
    <location>
        <begin position="13"/>
        <end position="25"/>
    </location>
</feature>
<organism evidence="14 15">
    <name type="scientific">Neogobius melanostomus</name>
    <name type="common">round goby</name>
    <dbReference type="NCBI Taxonomy" id="47308"/>
    <lineage>
        <taxon>Eukaryota</taxon>
        <taxon>Metazoa</taxon>
        <taxon>Chordata</taxon>
        <taxon>Craniata</taxon>
        <taxon>Vertebrata</taxon>
        <taxon>Euteleostomi</taxon>
        <taxon>Actinopterygii</taxon>
        <taxon>Neopterygii</taxon>
        <taxon>Teleostei</taxon>
        <taxon>Neoteleostei</taxon>
        <taxon>Acanthomorphata</taxon>
        <taxon>Gobiaria</taxon>
        <taxon>Gobiiformes</taxon>
        <taxon>Gobioidei</taxon>
        <taxon>Gobiidae</taxon>
        <taxon>Benthophilinae</taxon>
        <taxon>Neogobiini</taxon>
        <taxon>Neogobius</taxon>
    </lineage>
</organism>
<dbReference type="SUPFAM" id="SSF57196">
    <property type="entry name" value="EGF/Laminin"/>
    <property type="match status" value="2"/>
</dbReference>
<accession>A0A8C6V9I2</accession>
<comment type="caution">
    <text evidence="10">Lacks conserved residue(s) required for the propagation of feature annotation.</text>
</comment>
<evidence type="ECO:0000256" key="8">
    <source>
        <dbReference type="ARBA" id="ARBA00023170"/>
    </source>
</evidence>
<dbReference type="Gene3D" id="2.10.25.10">
    <property type="entry name" value="Laminin"/>
    <property type="match status" value="2"/>
</dbReference>
<reference evidence="14" key="1">
    <citation type="submission" date="2025-08" db="UniProtKB">
        <authorList>
            <consortium name="Ensembl"/>
        </authorList>
    </citation>
    <scope>IDENTIFICATION</scope>
</reference>
<dbReference type="InterPro" id="IPR001881">
    <property type="entry name" value="EGF-like_Ca-bd_dom"/>
</dbReference>
<feature type="signal peptide" evidence="12">
    <location>
        <begin position="1"/>
        <end position="22"/>
    </location>
</feature>
<dbReference type="SMART" id="SM00181">
    <property type="entry name" value="EGF"/>
    <property type="match status" value="2"/>
</dbReference>
<dbReference type="GO" id="GO:0042562">
    <property type="term" value="F:hormone binding"/>
    <property type="evidence" value="ECO:0007669"/>
    <property type="project" value="TreeGrafter"/>
</dbReference>
<dbReference type="InterPro" id="IPR023415">
    <property type="entry name" value="LDLR_class-A_CS"/>
</dbReference>
<name>A0A8C6V9I2_9GOBI</name>
<keyword evidence="2 10" id="KW-0245">EGF-like domain</keyword>
<keyword evidence="7 11" id="KW-1015">Disulfide bond</keyword>
<evidence type="ECO:0000256" key="2">
    <source>
        <dbReference type="ARBA" id="ARBA00022536"/>
    </source>
</evidence>
<proteinExistence type="predicted"/>
<evidence type="ECO:0000256" key="11">
    <source>
        <dbReference type="PROSITE-ProRule" id="PRU00124"/>
    </source>
</evidence>
<dbReference type="InterPro" id="IPR051221">
    <property type="entry name" value="LDLR-related"/>
</dbReference>
<keyword evidence="4" id="KW-0677">Repeat</keyword>
<dbReference type="GO" id="GO:0043235">
    <property type="term" value="C:receptor complex"/>
    <property type="evidence" value="ECO:0007669"/>
    <property type="project" value="TreeGrafter"/>
</dbReference>
<evidence type="ECO:0000256" key="4">
    <source>
        <dbReference type="ARBA" id="ARBA00022737"/>
    </source>
</evidence>
<dbReference type="PROSITE" id="PS01209">
    <property type="entry name" value="LDLRA_1"/>
    <property type="match status" value="1"/>
</dbReference>
<evidence type="ECO:0000256" key="12">
    <source>
        <dbReference type="SAM" id="SignalP"/>
    </source>
</evidence>
<evidence type="ECO:0000256" key="1">
    <source>
        <dbReference type="ARBA" id="ARBA00004167"/>
    </source>
</evidence>
<dbReference type="PANTHER" id="PTHR22722">
    <property type="entry name" value="LOW-DENSITY LIPOPROTEIN RECEPTOR-RELATED PROTEIN 2-RELATED"/>
    <property type="match status" value="1"/>
</dbReference>
<dbReference type="PROSITE" id="PS00010">
    <property type="entry name" value="ASX_HYDROXYL"/>
    <property type="match status" value="1"/>
</dbReference>
<evidence type="ECO:0000256" key="6">
    <source>
        <dbReference type="ARBA" id="ARBA00023136"/>
    </source>
</evidence>
<evidence type="ECO:0000259" key="13">
    <source>
        <dbReference type="PROSITE" id="PS50026"/>
    </source>
</evidence>
<dbReference type="SUPFAM" id="SSF57424">
    <property type="entry name" value="LDL receptor-like module"/>
    <property type="match status" value="1"/>
</dbReference>
<keyword evidence="6" id="KW-0472">Membrane</keyword>
<evidence type="ECO:0000313" key="15">
    <source>
        <dbReference type="Proteomes" id="UP000694523"/>
    </source>
</evidence>
<feature type="chain" id="PRO_5034624861" description="EGF-like domain-containing protein" evidence="12">
    <location>
        <begin position="23"/>
        <end position="269"/>
    </location>
</feature>
<protein>
    <recommendedName>
        <fullName evidence="13">EGF-like domain-containing protein</fullName>
    </recommendedName>
</protein>
<keyword evidence="9" id="KW-0325">Glycoprotein</keyword>
<dbReference type="CDD" id="cd00112">
    <property type="entry name" value="LDLa"/>
    <property type="match status" value="1"/>
</dbReference>
<dbReference type="InterPro" id="IPR018097">
    <property type="entry name" value="EGF_Ca-bd_CS"/>
</dbReference>
<dbReference type="PROSITE" id="PS01186">
    <property type="entry name" value="EGF_2"/>
    <property type="match status" value="1"/>
</dbReference>
<dbReference type="PROSITE" id="PS01187">
    <property type="entry name" value="EGF_CA"/>
    <property type="match status" value="1"/>
</dbReference>
<feature type="disulfide bond" evidence="11">
    <location>
        <begin position="20"/>
        <end position="38"/>
    </location>
</feature>
<feature type="domain" description="EGF-like" evidence="13">
    <location>
        <begin position="138"/>
        <end position="179"/>
    </location>
</feature>
<dbReference type="Pfam" id="PF14670">
    <property type="entry name" value="FXa_inhibition"/>
    <property type="match status" value="1"/>
</dbReference>
<feature type="disulfide bond" evidence="11">
    <location>
        <begin position="32"/>
        <end position="47"/>
    </location>
</feature>
<dbReference type="AlphaFoldDB" id="A0A8C6V9I2"/>
<dbReference type="PROSITE" id="PS50026">
    <property type="entry name" value="EGF_3"/>
    <property type="match status" value="1"/>
</dbReference>
<dbReference type="GO" id="GO:0016324">
    <property type="term" value="C:apical plasma membrane"/>
    <property type="evidence" value="ECO:0007669"/>
    <property type="project" value="TreeGrafter"/>
</dbReference>
<dbReference type="SMART" id="SM00192">
    <property type="entry name" value="LDLa"/>
    <property type="match status" value="2"/>
</dbReference>